<dbReference type="OMA" id="DPENCHV"/>
<dbReference type="PANTHER" id="PTHR33221:SF5">
    <property type="entry name" value="HTH-TYPE TRANSCRIPTIONAL REGULATOR ISCR"/>
    <property type="match status" value="1"/>
</dbReference>
<keyword evidence="4" id="KW-1185">Reference proteome</keyword>
<dbReference type="EMBL" id="NBUC01000090">
    <property type="protein sequence ID" value="PLU01642.1"/>
    <property type="molecule type" value="Genomic_DNA"/>
</dbReference>
<dbReference type="NCBIfam" id="TIGR00738">
    <property type="entry name" value="rrf2_super"/>
    <property type="match status" value="1"/>
</dbReference>
<dbReference type="PROSITE" id="PS51197">
    <property type="entry name" value="HTH_RRF2_2"/>
    <property type="match status" value="1"/>
</dbReference>
<reference evidence="2" key="1">
    <citation type="journal article" date="2013" name="Genome Biol.">
        <title>Comparative genomics of the core and accessory genomes of 48 Sinorhizobium strains comprising five genospecies.</title>
        <authorList>
            <person name="Sugawara M."/>
            <person name="Epstein B."/>
            <person name="Badgley B.D."/>
            <person name="Unno T."/>
            <person name="Xu L."/>
            <person name="Reese J."/>
            <person name="Gyaneshwar P."/>
            <person name="Denny R."/>
            <person name="Mudge J."/>
            <person name="Bharti A.K."/>
            <person name="Farmer A.D."/>
            <person name="May G.D."/>
            <person name="Woodward J.E."/>
            <person name="Medigue C."/>
            <person name="Vallenet D."/>
            <person name="Lajus A."/>
            <person name="Rouy Z."/>
            <person name="Martinez-Vaz B."/>
            <person name="Tiffin P."/>
            <person name="Young N.D."/>
            <person name="Sadowsky M.J."/>
        </authorList>
    </citation>
    <scope>NUCLEOTIDE SEQUENCE</scope>
    <source>
        <strain evidence="2">M1</strain>
    </source>
</reference>
<evidence type="ECO:0000313" key="4">
    <source>
        <dbReference type="Proteomes" id="UP001190825"/>
    </source>
</evidence>
<accession>A0A6G1WS64</accession>
<dbReference type="PANTHER" id="PTHR33221">
    <property type="entry name" value="WINGED HELIX-TURN-HELIX TRANSCRIPTIONAL REGULATOR, RRF2 FAMILY"/>
    <property type="match status" value="1"/>
</dbReference>
<name>A0A6G1WS64_9HYPH</name>
<dbReference type="AlphaFoldDB" id="A0A6G1WS64"/>
<dbReference type="InterPro" id="IPR036388">
    <property type="entry name" value="WH-like_DNA-bd_sf"/>
</dbReference>
<organism evidence="2">
    <name type="scientific">Sinorhizobium medicae</name>
    <dbReference type="NCBI Taxonomy" id="110321"/>
    <lineage>
        <taxon>Bacteria</taxon>
        <taxon>Pseudomonadati</taxon>
        <taxon>Pseudomonadota</taxon>
        <taxon>Alphaproteobacteria</taxon>
        <taxon>Hyphomicrobiales</taxon>
        <taxon>Rhizobiaceae</taxon>
        <taxon>Sinorhizobium/Ensifer group</taxon>
        <taxon>Sinorhizobium</taxon>
    </lineage>
</organism>
<dbReference type="InterPro" id="IPR000944">
    <property type="entry name" value="Tscrpt_reg_Rrf2"/>
</dbReference>
<gene>
    <name evidence="3" type="ORF">BMJ33_18030</name>
    <name evidence="2" type="ORF">GHJ91_26065</name>
</gene>
<sequence length="179" mass="19383">MCPGHRDADRVHVSFAAILLESGVLMLTKKGKYGLKAMVDLAQLQPGETAFITEIALRNNLPKKFLDTIMLELRNAGFLRSKKGPGGGYALARPASEIRVGQVIRTLDGPLAPIRCASRTAYEMCDDCSDPENCHVRRSMIVVRDAVANILDNMTLAQFAASEKDAADVVLAPLRSEAG</sequence>
<dbReference type="Gene3D" id="1.10.10.10">
    <property type="entry name" value="Winged helix-like DNA-binding domain superfamily/Winged helix DNA-binding domain"/>
    <property type="match status" value="1"/>
</dbReference>
<reference evidence="3 4" key="3">
    <citation type="journal article" date="2018" name="FEMS Microbiol. Ecol.">
        <title>Co-invading symbiotic mutualists of Medicago polymorpha retain high ancestral diversity and contain diverse accessory genomes.</title>
        <authorList>
            <person name="Porter S.S."/>
            <person name="Faber-Hammond J.J."/>
            <person name="Friesen M.L."/>
        </authorList>
    </citation>
    <scope>NUCLEOTIDE SEQUENCE [LARGE SCALE GENOMIC DNA]</scope>
    <source>
        <strain evidence="3 4">Str16</strain>
    </source>
</reference>
<evidence type="ECO:0000313" key="3">
    <source>
        <dbReference type="EMBL" id="PLU01642.1"/>
    </source>
</evidence>
<protein>
    <submittedName>
        <fullName evidence="2 3">Transcriptional regulator</fullName>
    </submittedName>
</protein>
<dbReference type="GO" id="GO:0003677">
    <property type="term" value="F:DNA binding"/>
    <property type="evidence" value="ECO:0007669"/>
    <property type="project" value="UniProtKB-KW"/>
</dbReference>
<comment type="caution">
    <text evidence="2">The sequence shown here is derived from an EMBL/GenBank/DDBJ whole genome shotgun (WGS) entry which is preliminary data.</text>
</comment>
<keyword evidence="1" id="KW-0238">DNA-binding</keyword>
<dbReference type="GO" id="GO:0005829">
    <property type="term" value="C:cytosol"/>
    <property type="evidence" value="ECO:0007669"/>
    <property type="project" value="TreeGrafter"/>
</dbReference>
<dbReference type="SUPFAM" id="SSF46785">
    <property type="entry name" value="Winged helix' DNA-binding domain"/>
    <property type="match status" value="1"/>
</dbReference>
<evidence type="ECO:0000256" key="1">
    <source>
        <dbReference type="ARBA" id="ARBA00023125"/>
    </source>
</evidence>
<dbReference type="EMBL" id="WISB01000160">
    <property type="protein sequence ID" value="MQW72487.1"/>
    <property type="molecule type" value="Genomic_DNA"/>
</dbReference>
<evidence type="ECO:0000313" key="2">
    <source>
        <dbReference type="EMBL" id="MQW72487.1"/>
    </source>
</evidence>
<proteinExistence type="predicted"/>
<dbReference type="InterPro" id="IPR036390">
    <property type="entry name" value="WH_DNA-bd_sf"/>
</dbReference>
<dbReference type="Proteomes" id="UP001190825">
    <property type="component" value="Unassembled WGS sequence"/>
</dbReference>
<reference evidence="3" key="2">
    <citation type="submission" date="2017-04" db="EMBL/GenBank/DDBJ databases">
        <authorList>
            <person name="Porter S."/>
            <person name="Friesen M.L."/>
            <person name="Faber-Hammond J."/>
        </authorList>
    </citation>
    <scope>NUCLEOTIDE SEQUENCE</scope>
    <source>
        <strain evidence="3">Str16</strain>
    </source>
</reference>
<dbReference type="Pfam" id="PF02082">
    <property type="entry name" value="Rrf2"/>
    <property type="match status" value="1"/>
</dbReference>
<dbReference type="GO" id="GO:0003700">
    <property type="term" value="F:DNA-binding transcription factor activity"/>
    <property type="evidence" value="ECO:0007669"/>
    <property type="project" value="TreeGrafter"/>
</dbReference>